<dbReference type="Proteomes" id="UP001208570">
    <property type="component" value="Unassembled WGS sequence"/>
</dbReference>
<organism evidence="2 3">
    <name type="scientific">Paralvinella palmiformis</name>
    <dbReference type="NCBI Taxonomy" id="53620"/>
    <lineage>
        <taxon>Eukaryota</taxon>
        <taxon>Metazoa</taxon>
        <taxon>Spiralia</taxon>
        <taxon>Lophotrochozoa</taxon>
        <taxon>Annelida</taxon>
        <taxon>Polychaeta</taxon>
        <taxon>Sedentaria</taxon>
        <taxon>Canalipalpata</taxon>
        <taxon>Terebellida</taxon>
        <taxon>Terebelliformia</taxon>
        <taxon>Alvinellidae</taxon>
        <taxon>Paralvinella</taxon>
    </lineage>
</organism>
<evidence type="ECO:0000256" key="1">
    <source>
        <dbReference type="SAM" id="SignalP"/>
    </source>
</evidence>
<keyword evidence="3" id="KW-1185">Reference proteome</keyword>
<dbReference type="EMBL" id="JAODUP010001151">
    <property type="protein sequence ID" value="KAK2141160.1"/>
    <property type="molecule type" value="Genomic_DNA"/>
</dbReference>
<name>A0AAD9MQ02_9ANNE</name>
<evidence type="ECO:0000313" key="2">
    <source>
        <dbReference type="EMBL" id="KAK2141160.1"/>
    </source>
</evidence>
<comment type="caution">
    <text evidence="2">The sequence shown here is derived from an EMBL/GenBank/DDBJ whole genome shotgun (WGS) entry which is preliminary data.</text>
</comment>
<dbReference type="AlphaFoldDB" id="A0AAD9MQ02"/>
<protein>
    <submittedName>
        <fullName evidence="2">Uncharacterized protein</fullName>
    </submittedName>
</protein>
<feature type="chain" id="PRO_5041897793" evidence="1">
    <location>
        <begin position="23"/>
        <end position="232"/>
    </location>
</feature>
<sequence length="232" mass="25662">MHEYRCMMVIFVTMASTTFVKTESSISRLPTVYGPIGENAIFSWKYSGAYSQVEWIHANAGNNWMMFCKSPCNSQNKSSGYNIDYLNGDNSIGMVLHKVNASSIGQYSVKLTTDGNAVIQTSSELKVISAEDYQHFINTSTLTINGAQTVSPGEEIDAIKPGMTSLESRVPDLYERDTIFSRNSDENIENCKDIKCDFKLSTKAGDTMRVTILIVGFEAQKGFGYNITVSGK</sequence>
<keyword evidence="1" id="KW-0732">Signal</keyword>
<accession>A0AAD9MQ02</accession>
<feature type="signal peptide" evidence="1">
    <location>
        <begin position="1"/>
        <end position="22"/>
    </location>
</feature>
<reference evidence="2" key="1">
    <citation type="journal article" date="2023" name="Mol. Biol. Evol.">
        <title>Third-Generation Sequencing Reveals the Adaptive Role of the Epigenome in Three Deep-Sea Polychaetes.</title>
        <authorList>
            <person name="Perez M."/>
            <person name="Aroh O."/>
            <person name="Sun Y."/>
            <person name="Lan Y."/>
            <person name="Juniper S.K."/>
            <person name="Young C.R."/>
            <person name="Angers B."/>
            <person name="Qian P.Y."/>
        </authorList>
    </citation>
    <scope>NUCLEOTIDE SEQUENCE</scope>
    <source>
        <strain evidence="2">P08H-3</strain>
    </source>
</reference>
<proteinExistence type="predicted"/>
<evidence type="ECO:0000313" key="3">
    <source>
        <dbReference type="Proteomes" id="UP001208570"/>
    </source>
</evidence>
<gene>
    <name evidence="2" type="ORF">LSH36_1151g00030</name>
</gene>